<keyword evidence="9" id="KW-0175">Coiled coil</keyword>
<evidence type="ECO:0000256" key="8">
    <source>
        <dbReference type="RuleBase" id="RU366063"/>
    </source>
</evidence>
<evidence type="ECO:0000256" key="9">
    <source>
        <dbReference type="SAM" id="Coils"/>
    </source>
</evidence>
<keyword evidence="6 8" id="KW-0446">Lipid-binding</keyword>
<keyword evidence="7 8" id="KW-0496">Mitochondrion</keyword>
<evidence type="ECO:0000259" key="10">
    <source>
        <dbReference type="Pfam" id="PF08511"/>
    </source>
</evidence>
<comment type="pathway">
    <text evidence="2 8">Cofactor biosynthesis; ubiquinone biosynthesis.</text>
</comment>
<feature type="domain" description="COQ9 C-terminal" evidence="10">
    <location>
        <begin position="181"/>
        <end position="212"/>
    </location>
</feature>
<keyword evidence="13" id="KW-1185">Reference proteome</keyword>
<keyword evidence="5" id="KW-0809">Transit peptide</keyword>
<evidence type="ECO:0000313" key="12">
    <source>
        <dbReference type="EMBL" id="WAR12436.1"/>
    </source>
</evidence>
<protein>
    <recommendedName>
        <fullName evidence="8">Ubiquinone biosynthesis protein</fullName>
    </recommendedName>
</protein>
<evidence type="ECO:0000256" key="3">
    <source>
        <dbReference type="ARBA" id="ARBA00010766"/>
    </source>
</evidence>
<reference evidence="12" key="1">
    <citation type="submission" date="2022-11" db="EMBL/GenBank/DDBJ databases">
        <title>Centuries of genome instability and evolution in soft-shell clam transmissible cancer (bioRxiv).</title>
        <authorList>
            <person name="Hart S.F.M."/>
            <person name="Yonemitsu M.A."/>
            <person name="Giersch R.M."/>
            <person name="Beal B.F."/>
            <person name="Arriagada G."/>
            <person name="Davis B.W."/>
            <person name="Ostrander E.A."/>
            <person name="Goff S.P."/>
            <person name="Metzger M.J."/>
        </authorList>
    </citation>
    <scope>NUCLEOTIDE SEQUENCE</scope>
    <source>
        <strain evidence="12">MELC-2E11</strain>
        <tissue evidence="12">Siphon/mantle</tissue>
    </source>
</reference>
<evidence type="ECO:0000256" key="7">
    <source>
        <dbReference type="ARBA" id="ARBA00023128"/>
    </source>
</evidence>
<keyword evidence="4 8" id="KW-0831">Ubiquinone biosynthesis</keyword>
<evidence type="ECO:0000256" key="4">
    <source>
        <dbReference type="ARBA" id="ARBA00022688"/>
    </source>
</evidence>
<evidence type="ECO:0000256" key="2">
    <source>
        <dbReference type="ARBA" id="ARBA00004749"/>
    </source>
</evidence>
<feature type="domain" description="Ubiquinone biosynthesis protein COQ9 HTH" evidence="11">
    <location>
        <begin position="37"/>
        <end position="63"/>
    </location>
</feature>
<dbReference type="PANTHER" id="PTHR21427:SF19">
    <property type="entry name" value="UBIQUINONE BIOSYNTHESIS PROTEIN COQ9, MITOCHONDRIAL"/>
    <property type="match status" value="1"/>
</dbReference>
<organism evidence="12 13">
    <name type="scientific">Mya arenaria</name>
    <name type="common">Soft-shell clam</name>
    <dbReference type="NCBI Taxonomy" id="6604"/>
    <lineage>
        <taxon>Eukaryota</taxon>
        <taxon>Metazoa</taxon>
        <taxon>Spiralia</taxon>
        <taxon>Lophotrochozoa</taxon>
        <taxon>Mollusca</taxon>
        <taxon>Bivalvia</taxon>
        <taxon>Autobranchia</taxon>
        <taxon>Heteroconchia</taxon>
        <taxon>Euheterodonta</taxon>
        <taxon>Imparidentia</taxon>
        <taxon>Neoheterodontei</taxon>
        <taxon>Myida</taxon>
        <taxon>Myoidea</taxon>
        <taxon>Myidae</taxon>
        <taxon>Mya</taxon>
    </lineage>
</organism>
<dbReference type="Pfam" id="PF21392">
    <property type="entry name" value="COQ9_N"/>
    <property type="match status" value="1"/>
</dbReference>
<evidence type="ECO:0000313" key="13">
    <source>
        <dbReference type="Proteomes" id="UP001164746"/>
    </source>
</evidence>
<feature type="coiled-coil region" evidence="9">
    <location>
        <begin position="8"/>
        <end position="35"/>
    </location>
</feature>
<dbReference type="EMBL" id="CP111019">
    <property type="protein sequence ID" value="WAR12436.1"/>
    <property type="molecule type" value="Genomic_DNA"/>
</dbReference>
<dbReference type="NCBIfam" id="TIGR02396">
    <property type="entry name" value="diverge_rpsU"/>
    <property type="match status" value="1"/>
</dbReference>
<evidence type="ECO:0000259" key="11">
    <source>
        <dbReference type="Pfam" id="PF21392"/>
    </source>
</evidence>
<evidence type="ECO:0000256" key="1">
    <source>
        <dbReference type="ARBA" id="ARBA00004173"/>
    </source>
</evidence>
<evidence type="ECO:0000256" key="5">
    <source>
        <dbReference type="ARBA" id="ARBA00022946"/>
    </source>
</evidence>
<comment type="similarity">
    <text evidence="3 8">Belongs to the COQ9 family.</text>
</comment>
<comment type="function">
    <text evidence="8">Membrane-associated protein that warps the membrane surface to access and bind aromatic isoprenes with high specificity, including ubiquinone (CoQ) isoprene intermediates and presents them directly to Coq7, therefore facilitating the Coq7-mediated hydroxylase step. Participates in the biosynthesis of coenzyme Q, also named ubiquinone, an essential lipid-soluble electron transporter for aerobic cellular respiration.</text>
</comment>
<sequence>MATSMNVIHFTKQALNALEELQASYEDEGEETEYETKLRILKSSLPFVHQHGWTSNALAQGAEMEGLPGIAHGLFPKGGVELVFYFYTDCNKQLANQLAEKVQQEKEAEATQAGSGSGPKIRPFIRDAVETRLRMIIPYMDKWPQAMGIMALPQNAPGALVHLKDLTDEIWYHAGDQSTDSTEVYMVQDKSEDYQQTWEFLDRRMANLTNFGKITRSIM</sequence>
<accession>A0ABY7EUE5</accession>
<proteinExistence type="inferred from homology"/>
<evidence type="ECO:0000256" key="6">
    <source>
        <dbReference type="ARBA" id="ARBA00023121"/>
    </source>
</evidence>
<dbReference type="Proteomes" id="UP001164746">
    <property type="component" value="Chromosome 8"/>
</dbReference>
<dbReference type="Pfam" id="PF08511">
    <property type="entry name" value="COQ9"/>
    <property type="match status" value="1"/>
</dbReference>
<dbReference type="InterPro" id="IPR048674">
    <property type="entry name" value="COQ9_HTH"/>
</dbReference>
<comment type="subcellular location">
    <subcellularLocation>
        <location evidence="1 8">Mitochondrion</location>
    </subcellularLocation>
</comment>
<dbReference type="PANTHER" id="PTHR21427">
    <property type="entry name" value="UBIQUINONE BIOSYNTHESIS PROTEIN COQ9, MITOCHONDRIAL"/>
    <property type="match status" value="1"/>
</dbReference>
<dbReference type="InterPro" id="IPR012762">
    <property type="entry name" value="Ubiq_biosynth_COQ9"/>
</dbReference>
<name>A0ABY7EUE5_MYAAR</name>
<dbReference type="InterPro" id="IPR013718">
    <property type="entry name" value="COQ9_C"/>
</dbReference>
<gene>
    <name evidence="12" type="ORF">MAR_026616</name>
</gene>